<evidence type="ECO:0000256" key="1">
    <source>
        <dbReference type="SAM" id="MobiDB-lite"/>
    </source>
</evidence>
<gene>
    <name evidence="2" type="ORF">DY000_02014304</name>
</gene>
<evidence type="ECO:0000313" key="3">
    <source>
        <dbReference type="Proteomes" id="UP000266723"/>
    </source>
</evidence>
<feature type="region of interest" description="Disordered" evidence="1">
    <location>
        <begin position="1"/>
        <end position="93"/>
    </location>
</feature>
<reference evidence="2 3" key="1">
    <citation type="journal article" date="2020" name="BMC Genomics">
        <title>Intraspecific diversification of the crop wild relative Brassica cretica Lam. using demographic model selection.</title>
        <authorList>
            <person name="Kioukis A."/>
            <person name="Michalopoulou V.A."/>
            <person name="Briers L."/>
            <person name="Pirintsos S."/>
            <person name="Studholme D.J."/>
            <person name="Pavlidis P."/>
            <person name="Sarris P.F."/>
        </authorList>
    </citation>
    <scope>NUCLEOTIDE SEQUENCE [LARGE SCALE GENOMIC DNA]</scope>
    <source>
        <strain evidence="3">cv. PFS-1207/04</strain>
    </source>
</reference>
<keyword evidence="3" id="KW-1185">Reference proteome</keyword>
<accession>A0ABQ7CR05</accession>
<sequence>MSGPIQKSSVDVGVAPDLDIMQGPEGCPGPGDYARTRGLPRNLEVTTRTGEMGSEPGDPEVIGEPGGRPIDPEIASGTRRSLGNPKGPGGSSLDPEIFDWIPEAIFGTRRFFLIFYTLDPKSYGELWVSSLDQGLAYGKSLTCLEGAGVGVMTKVPGFAAFHVWRSRVLIAPCFQVVLTAYSGLRIPIPALCLIPIAFFLCGRATVDVPLWTCHCGRATLDVPLFDEGLPGSGDLIQLDLCEYHLTMEGWDSYRFARGRGRSQGLYPEYFVAGNRGAS</sequence>
<dbReference type="EMBL" id="QGKV02000759">
    <property type="protein sequence ID" value="KAF3562120.1"/>
    <property type="molecule type" value="Genomic_DNA"/>
</dbReference>
<name>A0ABQ7CR05_BRACR</name>
<proteinExistence type="predicted"/>
<protein>
    <submittedName>
        <fullName evidence="2">Uncharacterized protein</fullName>
    </submittedName>
</protein>
<comment type="caution">
    <text evidence="2">The sequence shown here is derived from an EMBL/GenBank/DDBJ whole genome shotgun (WGS) entry which is preliminary data.</text>
</comment>
<evidence type="ECO:0000313" key="2">
    <source>
        <dbReference type="EMBL" id="KAF3562120.1"/>
    </source>
</evidence>
<organism evidence="2 3">
    <name type="scientific">Brassica cretica</name>
    <name type="common">Mustard</name>
    <dbReference type="NCBI Taxonomy" id="69181"/>
    <lineage>
        <taxon>Eukaryota</taxon>
        <taxon>Viridiplantae</taxon>
        <taxon>Streptophyta</taxon>
        <taxon>Embryophyta</taxon>
        <taxon>Tracheophyta</taxon>
        <taxon>Spermatophyta</taxon>
        <taxon>Magnoliopsida</taxon>
        <taxon>eudicotyledons</taxon>
        <taxon>Gunneridae</taxon>
        <taxon>Pentapetalae</taxon>
        <taxon>rosids</taxon>
        <taxon>malvids</taxon>
        <taxon>Brassicales</taxon>
        <taxon>Brassicaceae</taxon>
        <taxon>Brassiceae</taxon>
        <taxon>Brassica</taxon>
    </lineage>
</organism>
<dbReference type="Proteomes" id="UP000266723">
    <property type="component" value="Unassembled WGS sequence"/>
</dbReference>